<evidence type="ECO:0000256" key="1">
    <source>
        <dbReference type="SAM" id="SignalP"/>
    </source>
</evidence>
<gene>
    <name evidence="2" type="ordered locus">UWK_00412</name>
</gene>
<dbReference type="RefSeq" id="WP_015402695.1">
    <property type="nucleotide sequence ID" value="NC_020304.1"/>
</dbReference>
<keyword evidence="1" id="KW-0732">Signal</keyword>
<evidence type="ECO:0008006" key="4">
    <source>
        <dbReference type="Google" id="ProtNLM"/>
    </source>
</evidence>
<proteinExistence type="predicted"/>
<dbReference type="AlphaFoldDB" id="M1P5Q8"/>
<evidence type="ECO:0000313" key="3">
    <source>
        <dbReference type="Proteomes" id="UP000011721"/>
    </source>
</evidence>
<evidence type="ECO:0000313" key="2">
    <source>
        <dbReference type="EMBL" id="AGF76997.1"/>
    </source>
</evidence>
<reference evidence="3" key="1">
    <citation type="journal article" date="2013" name="Stand. Genomic Sci.">
        <title>Complete genome sequence of Desulfocapsa sulfexigens, a marine deltaproteobacterium specialized in disproportionating inorganic sulfur compounds.</title>
        <authorList>
            <person name="Finster K.W."/>
            <person name="Kjeldsen K.U."/>
            <person name="Kube M."/>
            <person name="Reinhardt R."/>
            <person name="Mussmann M."/>
            <person name="Amann R."/>
            <person name="Schreiber L."/>
        </authorList>
    </citation>
    <scope>NUCLEOTIDE SEQUENCE [LARGE SCALE GENOMIC DNA]</scope>
    <source>
        <strain evidence="3">DSM 10523 / SB164P1</strain>
    </source>
</reference>
<dbReference type="EMBL" id="CP003985">
    <property type="protein sequence ID" value="AGF76997.1"/>
    <property type="molecule type" value="Genomic_DNA"/>
</dbReference>
<name>M1P5Q8_DESSD</name>
<protein>
    <recommendedName>
        <fullName evidence="4">Lipoprotein</fullName>
    </recommendedName>
</protein>
<accession>M1P5Q8</accession>
<dbReference type="STRING" id="1167006.UWK_00412"/>
<keyword evidence="3" id="KW-1185">Reference proteome</keyword>
<dbReference type="HOGENOM" id="CLU_1254284_0_0_7"/>
<dbReference type="PROSITE" id="PS51257">
    <property type="entry name" value="PROKAR_LIPOPROTEIN"/>
    <property type="match status" value="1"/>
</dbReference>
<sequence length="220" mass="25095">MKLNCRVSFFIIILFALSMASCVQVQERPPVQPIISALQIASAPEELLAQLPAPMEGFEWHLYKNAVFQTPIGWHENGGSTNTDGIPIEVYAASPEKFSESKMFEMGVTIQVISDSNKVKSIPAKKMALLYLEPFLETHNEEEILMFSQNRKGDYENTYFRYRDAPPGLKPIIVHKFISASNVSDYVYVFTFESPESTWEENWEKYGTPFLSKVMFVSIE</sequence>
<dbReference type="KEGG" id="dsf:UWK_00412"/>
<organism evidence="2 3">
    <name type="scientific">Desulfocapsa sulfexigens (strain DSM 10523 / SB164P1)</name>
    <dbReference type="NCBI Taxonomy" id="1167006"/>
    <lineage>
        <taxon>Bacteria</taxon>
        <taxon>Pseudomonadati</taxon>
        <taxon>Thermodesulfobacteriota</taxon>
        <taxon>Desulfobulbia</taxon>
        <taxon>Desulfobulbales</taxon>
        <taxon>Desulfocapsaceae</taxon>
        <taxon>Desulfocapsa</taxon>
    </lineage>
</organism>
<feature type="signal peptide" evidence="1">
    <location>
        <begin position="1"/>
        <end position="20"/>
    </location>
</feature>
<feature type="chain" id="PRO_5004016095" description="Lipoprotein" evidence="1">
    <location>
        <begin position="21"/>
        <end position="220"/>
    </location>
</feature>
<dbReference type="Proteomes" id="UP000011721">
    <property type="component" value="Chromosome"/>
</dbReference>